<proteinExistence type="predicted"/>
<comment type="caution">
    <text evidence="4">The sequence shown here is derived from an EMBL/GenBank/DDBJ whole genome shotgun (WGS) entry which is preliminary data.</text>
</comment>
<gene>
    <name evidence="4" type="ORF">GCM10010529_09250</name>
</gene>
<dbReference type="GO" id="GO:0016787">
    <property type="term" value="F:hydrolase activity"/>
    <property type="evidence" value="ECO:0007669"/>
    <property type="project" value="UniProtKB-KW"/>
</dbReference>
<evidence type="ECO:0000256" key="2">
    <source>
        <dbReference type="SAM" id="MobiDB-lite"/>
    </source>
</evidence>
<protein>
    <submittedName>
        <fullName evidence="4">Alpha/beta hydrolase</fullName>
    </submittedName>
</protein>
<evidence type="ECO:0000256" key="1">
    <source>
        <dbReference type="ARBA" id="ARBA00022801"/>
    </source>
</evidence>
<dbReference type="SUPFAM" id="SSF53474">
    <property type="entry name" value="alpha/beta-Hydrolases"/>
    <property type="match status" value="1"/>
</dbReference>
<dbReference type="InterPro" id="IPR000073">
    <property type="entry name" value="AB_hydrolase_1"/>
</dbReference>
<dbReference type="PRINTS" id="PR00111">
    <property type="entry name" value="ABHYDROLASE"/>
</dbReference>
<feature type="region of interest" description="Disordered" evidence="2">
    <location>
        <begin position="255"/>
        <end position="296"/>
    </location>
</feature>
<evidence type="ECO:0000259" key="3">
    <source>
        <dbReference type="Pfam" id="PF00561"/>
    </source>
</evidence>
<dbReference type="Proteomes" id="UP001500236">
    <property type="component" value="Unassembled WGS sequence"/>
</dbReference>
<dbReference type="EMBL" id="BAAAVT010000005">
    <property type="protein sequence ID" value="GAA3057562.1"/>
    <property type="molecule type" value="Genomic_DNA"/>
</dbReference>
<dbReference type="InterPro" id="IPR050266">
    <property type="entry name" value="AB_hydrolase_sf"/>
</dbReference>
<dbReference type="Pfam" id="PF00561">
    <property type="entry name" value="Abhydrolase_1"/>
    <property type="match status" value="1"/>
</dbReference>
<name>A0ABP6LRM8_9MICC</name>
<reference evidence="5" key="1">
    <citation type="journal article" date="2019" name="Int. J. Syst. Evol. Microbiol.">
        <title>The Global Catalogue of Microorganisms (GCM) 10K type strain sequencing project: providing services to taxonomists for standard genome sequencing and annotation.</title>
        <authorList>
            <consortium name="The Broad Institute Genomics Platform"/>
            <consortium name="The Broad Institute Genome Sequencing Center for Infectious Disease"/>
            <person name="Wu L."/>
            <person name="Ma J."/>
        </authorList>
    </citation>
    <scope>NUCLEOTIDE SEQUENCE [LARGE SCALE GENOMIC DNA]</scope>
    <source>
        <strain evidence="5">JCM 14309</strain>
    </source>
</reference>
<dbReference type="PANTHER" id="PTHR43798:SF31">
    <property type="entry name" value="AB HYDROLASE SUPERFAMILY PROTEIN YCLE"/>
    <property type="match status" value="1"/>
</dbReference>
<feature type="domain" description="AB hydrolase-1" evidence="3">
    <location>
        <begin position="26"/>
        <end position="134"/>
    </location>
</feature>
<sequence>MGTFRTDGASLSYDLSAPEPTDAGTFVQLHGLTSCGSREQRAGLDMAGRLQGMRVLRYDARGHGSSTGRDRAEDYRWPRLAEDLLALLDALAPGEQVHAAGPSMGAATLLHAALADPDRFATLTLLVPPTAWQTRAAQAENYRRSAQLVEDHGIGAFVRIGAQVLPPPALADRPRERVPAVSQELLPAIFRGAALTDLPAADQIARLQIPTQILAWEDDPSHPVTTAEELHRLIDGSTLGVAATPEDLATWPGRTAAHVEAHPARPAPPDCGLRGREQGRSELSARGEKMVSAEPR</sequence>
<feature type="compositionally biased region" description="Basic and acidic residues" evidence="2">
    <location>
        <begin position="273"/>
        <end position="296"/>
    </location>
</feature>
<dbReference type="PANTHER" id="PTHR43798">
    <property type="entry name" value="MONOACYLGLYCEROL LIPASE"/>
    <property type="match status" value="1"/>
</dbReference>
<dbReference type="RefSeq" id="WP_344684590.1">
    <property type="nucleotide sequence ID" value="NZ_BAAAVT010000005.1"/>
</dbReference>
<keyword evidence="5" id="KW-1185">Reference proteome</keyword>
<evidence type="ECO:0000313" key="5">
    <source>
        <dbReference type="Proteomes" id="UP001500236"/>
    </source>
</evidence>
<dbReference type="Gene3D" id="3.40.50.1820">
    <property type="entry name" value="alpha/beta hydrolase"/>
    <property type="match status" value="1"/>
</dbReference>
<keyword evidence="1 4" id="KW-0378">Hydrolase</keyword>
<accession>A0ABP6LRM8</accession>
<dbReference type="PROSITE" id="PS51257">
    <property type="entry name" value="PROKAR_LIPOPROTEIN"/>
    <property type="match status" value="1"/>
</dbReference>
<evidence type="ECO:0000313" key="4">
    <source>
        <dbReference type="EMBL" id="GAA3057562.1"/>
    </source>
</evidence>
<dbReference type="InterPro" id="IPR029058">
    <property type="entry name" value="AB_hydrolase_fold"/>
</dbReference>
<organism evidence="4 5">
    <name type="scientific">Nesterenkonia aethiopica</name>
    <dbReference type="NCBI Taxonomy" id="269144"/>
    <lineage>
        <taxon>Bacteria</taxon>
        <taxon>Bacillati</taxon>
        <taxon>Actinomycetota</taxon>
        <taxon>Actinomycetes</taxon>
        <taxon>Micrococcales</taxon>
        <taxon>Micrococcaceae</taxon>
        <taxon>Nesterenkonia</taxon>
    </lineage>
</organism>